<feature type="compositionally biased region" description="Low complexity" evidence="1">
    <location>
        <begin position="37"/>
        <end position="54"/>
    </location>
</feature>
<name>A0A9P6E4J1_9AGAR</name>
<dbReference type="AlphaFoldDB" id="A0A9P6E4J1"/>
<accession>A0A9P6E4J1</accession>
<feature type="region of interest" description="Disordered" evidence="1">
    <location>
        <begin position="1"/>
        <end position="75"/>
    </location>
</feature>
<keyword evidence="3" id="KW-1185">Reference proteome</keyword>
<protein>
    <submittedName>
        <fullName evidence="2">Uncharacterized protein</fullName>
    </submittedName>
</protein>
<evidence type="ECO:0000313" key="2">
    <source>
        <dbReference type="EMBL" id="KAF9522355.1"/>
    </source>
</evidence>
<dbReference type="Proteomes" id="UP000807306">
    <property type="component" value="Unassembled WGS sequence"/>
</dbReference>
<organism evidence="2 3">
    <name type="scientific">Crepidotus variabilis</name>
    <dbReference type="NCBI Taxonomy" id="179855"/>
    <lineage>
        <taxon>Eukaryota</taxon>
        <taxon>Fungi</taxon>
        <taxon>Dikarya</taxon>
        <taxon>Basidiomycota</taxon>
        <taxon>Agaricomycotina</taxon>
        <taxon>Agaricomycetes</taxon>
        <taxon>Agaricomycetidae</taxon>
        <taxon>Agaricales</taxon>
        <taxon>Agaricineae</taxon>
        <taxon>Crepidotaceae</taxon>
        <taxon>Crepidotus</taxon>
    </lineage>
</organism>
<sequence length="166" mass="19003">MDIAESGAVEQDDQDSDSSNSKPVLRPRTSKGKAKCQVSTSAQSTSSTSQSKPGSSKRKRVTGRKNLNGQDRRKAYLDKDPFAEVKNEFSVKCTACESEIKLDQRGGRAYYAQFWVKHRDTCKKIPVKQRIEMLEEDQRLSQKLPTKREKKLEQLRALYMKEQQRS</sequence>
<reference evidence="2" key="1">
    <citation type="submission" date="2020-11" db="EMBL/GenBank/DDBJ databases">
        <authorList>
            <consortium name="DOE Joint Genome Institute"/>
            <person name="Ahrendt S."/>
            <person name="Riley R."/>
            <person name="Andreopoulos W."/>
            <person name="Labutti K."/>
            <person name="Pangilinan J."/>
            <person name="Ruiz-Duenas F.J."/>
            <person name="Barrasa J.M."/>
            <person name="Sanchez-Garcia M."/>
            <person name="Camarero S."/>
            <person name="Miyauchi S."/>
            <person name="Serrano A."/>
            <person name="Linde D."/>
            <person name="Babiker R."/>
            <person name="Drula E."/>
            <person name="Ayuso-Fernandez I."/>
            <person name="Pacheco R."/>
            <person name="Padilla G."/>
            <person name="Ferreira P."/>
            <person name="Barriuso J."/>
            <person name="Kellner H."/>
            <person name="Castanera R."/>
            <person name="Alfaro M."/>
            <person name="Ramirez L."/>
            <person name="Pisabarro A.G."/>
            <person name="Kuo A."/>
            <person name="Tritt A."/>
            <person name="Lipzen A."/>
            <person name="He G."/>
            <person name="Yan M."/>
            <person name="Ng V."/>
            <person name="Cullen D."/>
            <person name="Martin F."/>
            <person name="Rosso M.-N."/>
            <person name="Henrissat B."/>
            <person name="Hibbett D."/>
            <person name="Martinez A.T."/>
            <person name="Grigoriev I.V."/>
        </authorList>
    </citation>
    <scope>NUCLEOTIDE SEQUENCE</scope>
    <source>
        <strain evidence="2">CBS 506.95</strain>
    </source>
</reference>
<comment type="caution">
    <text evidence="2">The sequence shown here is derived from an EMBL/GenBank/DDBJ whole genome shotgun (WGS) entry which is preliminary data.</text>
</comment>
<gene>
    <name evidence="2" type="ORF">CPB83DRAFT_864587</name>
</gene>
<proteinExistence type="predicted"/>
<evidence type="ECO:0000313" key="3">
    <source>
        <dbReference type="Proteomes" id="UP000807306"/>
    </source>
</evidence>
<dbReference type="EMBL" id="MU157949">
    <property type="protein sequence ID" value="KAF9522355.1"/>
    <property type="molecule type" value="Genomic_DNA"/>
</dbReference>
<evidence type="ECO:0000256" key="1">
    <source>
        <dbReference type="SAM" id="MobiDB-lite"/>
    </source>
</evidence>
<dbReference type="OrthoDB" id="2855464at2759"/>